<dbReference type="PANTHER" id="PTHR42059:SF1">
    <property type="entry name" value="TNT DOMAIN-CONTAINING PROTEIN"/>
    <property type="match status" value="1"/>
</dbReference>
<evidence type="ECO:0000259" key="3">
    <source>
        <dbReference type="Pfam" id="PF25547"/>
    </source>
</evidence>
<dbReference type="Proteomes" id="UP001327093">
    <property type="component" value="Unassembled WGS sequence"/>
</dbReference>
<feature type="region of interest" description="Disordered" evidence="1">
    <location>
        <begin position="438"/>
        <end position="499"/>
    </location>
</feature>
<feature type="compositionally biased region" description="Low complexity" evidence="1">
    <location>
        <begin position="366"/>
        <end position="390"/>
    </location>
</feature>
<dbReference type="Pfam" id="PF14021">
    <property type="entry name" value="TNT"/>
    <property type="match status" value="1"/>
</dbReference>
<feature type="compositionally biased region" description="Pro residues" evidence="1">
    <location>
        <begin position="323"/>
        <end position="347"/>
    </location>
</feature>
<organism evidence="4 5">
    <name type="scientific">Saccharopolyspora mangrovi</name>
    <dbReference type="NCBI Taxonomy" id="3082379"/>
    <lineage>
        <taxon>Bacteria</taxon>
        <taxon>Bacillati</taxon>
        <taxon>Actinomycetota</taxon>
        <taxon>Actinomycetes</taxon>
        <taxon>Pseudonocardiales</taxon>
        <taxon>Pseudonocardiaceae</taxon>
        <taxon>Saccharopolyspora</taxon>
    </lineage>
</organism>
<feature type="compositionally biased region" description="Low complexity" evidence="1">
    <location>
        <begin position="312"/>
        <end position="322"/>
    </location>
</feature>
<evidence type="ECO:0000313" key="5">
    <source>
        <dbReference type="Proteomes" id="UP001327093"/>
    </source>
</evidence>
<evidence type="ECO:0000313" key="4">
    <source>
        <dbReference type="EMBL" id="MEB3368133.1"/>
    </source>
</evidence>
<dbReference type="InterPro" id="IPR057746">
    <property type="entry name" value="CpnT-like_N"/>
</dbReference>
<proteinExistence type="predicted"/>
<sequence length="673" mass="70127">MGIELPAELRDVAARAGARWPAADEDLMRESAAAWREAATSLDSLTRDADTTAQGALRSFEGAAAQAAGREWDALAAGDGLLPTTAKQCLDAADRLDRAAEQIGTAKVELVRELVSLAKQTDAAEQAAAAGHPQALAGLDSALSGAAANVARVHEDLSTALGTGAREASQGASGALAEVGATAGHTLDTGTGSAESIVDSAGVGDVGDVVGDAERGLRETTGGAEGAQDTLREAVPEGGIGAPAPAALGWGQEMSEAGTGPIPVIGPIGGQPDDAPSTAPHAVHTAWAGSQPGTQPPPPPAGFTAPPPPQQQPGGFAVAPGGPAAPPPPQQGPAPARSPQPPAPPNRGPVAHGQVVPPAPQGQHVPNRPQAQAPQNQPGPAANVQRGALRPLPPQAQPAPAAPEPQQRPLRHGPRNADVVAFVLHQFPIGYMPVAADQASRQLPAHEPPETREGLNFPPQDHPRSDLVDDTDALRRARSAAVYEDARRDSGDRAERDSVPAELLAGHDPLGELSELDWERRYANREGDQPDHRWPQEFPEGGFEPGEAVVLEPDTVIDLLGSGDGRLFCAAATPFAHRSLPPEHAERDYRRYRLLRPLPVWRSVAAPWFEQPGGGIRYRATYSATDLVGLGYLVELTKARELSEASTLRLVLTGSTDGEQPPDERERQQESTR</sequence>
<feature type="compositionally biased region" description="Pro residues" evidence="1">
    <location>
        <begin position="294"/>
        <end position="311"/>
    </location>
</feature>
<keyword evidence="5" id="KW-1185">Reference proteome</keyword>
<feature type="compositionally biased region" description="Basic and acidic residues" evidence="1">
    <location>
        <begin position="662"/>
        <end position="673"/>
    </location>
</feature>
<feature type="compositionally biased region" description="Basic and acidic residues" evidence="1">
    <location>
        <begin position="461"/>
        <end position="475"/>
    </location>
</feature>
<reference evidence="4 5" key="1">
    <citation type="submission" date="2023-10" db="EMBL/GenBank/DDBJ databases">
        <title>Saccharopolyspora sp. nov., isolated from mangrove soil.</title>
        <authorList>
            <person name="Lu Y."/>
            <person name="Liu W."/>
        </authorList>
    </citation>
    <scope>NUCLEOTIDE SEQUENCE [LARGE SCALE GENOMIC DNA]</scope>
    <source>
        <strain evidence="4 5">S2-29</strain>
    </source>
</reference>
<evidence type="ECO:0000259" key="2">
    <source>
        <dbReference type="Pfam" id="PF14021"/>
    </source>
</evidence>
<protein>
    <submittedName>
        <fullName evidence="4">Glycohydrolase toxin TNT-related protein</fullName>
    </submittedName>
</protein>
<name>A0ABU6A9K7_9PSEU</name>
<feature type="domain" description="Outer membrane channel protein CpnT-like N-terminal" evidence="3">
    <location>
        <begin position="17"/>
        <end position="135"/>
    </location>
</feature>
<evidence type="ECO:0000256" key="1">
    <source>
        <dbReference type="SAM" id="MobiDB-lite"/>
    </source>
</evidence>
<dbReference type="EMBL" id="JAWLNX010000007">
    <property type="protein sequence ID" value="MEB3368133.1"/>
    <property type="molecule type" value="Genomic_DNA"/>
</dbReference>
<comment type="caution">
    <text evidence="4">The sequence shown here is derived from an EMBL/GenBank/DDBJ whole genome shotgun (WGS) entry which is preliminary data.</text>
</comment>
<feature type="region of interest" description="Disordered" evidence="1">
    <location>
        <begin position="651"/>
        <end position="673"/>
    </location>
</feature>
<dbReference type="Pfam" id="PF25547">
    <property type="entry name" value="WXG100_2"/>
    <property type="match status" value="1"/>
</dbReference>
<feature type="compositionally biased region" description="Basic and acidic residues" evidence="1">
    <location>
        <begin position="484"/>
        <end position="499"/>
    </location>
</feature>
<accession>A0ABU6A9K7</accession>
<dbReference type="RefSeq" id="WP_324265677.1">
    <property type="nucleotide sequence ID" value="NZ_JAWLNX010000007.1"/>
</dbReference>
<feature type="region of interest" description="Disordered" evidence="1">
    <location>
        <begin position="253"/>
        <end position="414"/>
    </location>
</feature>
<dbReference type="InterPro" id="IPR053024">
    <property type="entry name" value="Fungal_surface_NADase"/>
</dbReference>
<gene>
    <name evidence="4" type="ORF">R4I43_12035</name>
</gene>
<feature type="compositionally biased region" description="Pro residues" evidence="1">
    <location>
        <begin position="391"/>
        <end position="403"/>
    </location>
</feature>
<feature type="domain" description="TNT" evidence="2">
    <location>
        <begin position="551"/>
        <end position="635"/>
    </location>
</feature>
<dbReference type="InterPro" id="IPR025331">
    <property type="entry name" value="TNT"/>
</dbReference>
<dbReference type="PANTHER" id="PTHR42059">
    <property type="entry name" value="TNT DOMAIN-CONTAINING PROTEIN"/>
    <property type="match status" value="1"/>
</dbReference>